<dbReference type="Gene3D" id="3.40.50.300">
    <property type="entry name" value="P-loop containing nucleotide triphosphate hydrolases"/>
    <property type="match status" value="1"/>
</dbReference>
<dbReference type="GO" id="GO:0005524">
    <property type="term" value="F:ATP binding"/>
    <property type="evidence" value="ECO:0007669"/>
    <property type="project" value="InterPro"/>
</dbReference>
<dbReference type="OMA" id="VECNPEF"/>
<proteinExistence type="inferred from homology"/>
<dbReference type="Proteomes" id="UP000015102">
    <property type="component" value="Unassembled WGS sequence"/>
</dbReference>
<dbReference type="STRING" id="36166.T1GUG1"/>
<accession>T1GUG1</accession>
<name>T1GUG1_MEGSC</name>
<sequence length="133" mass="14784">MGGSPCGPAGTGKTETVKDMGKTLAKYVVVFNCSDQMDYRGLGRIYKGLSQSGTWGCFDEFNRIELPVLSVAAQQVAVVLTAKKEKKKNFIFTDGDQVECNPEFGIFITMVRLLVLLRYFIILNTVDIFRVTN</sequence>
<dbReference type="GO" id="GO:0045505">
    <property type="term" value="F:dynein intermediate chain binding"/>
    <property type="evidence" value="ECO:0007669"/>
    <property type="project" value="InterPro"/>
</dbReference>
<evidence type="ECO:0000259" key="2">
    <source>
        <dbReference type="Pfam" id="PF12774"/>
    </source>
</evidence>
<reference evidence="4" key="1">
    <citation type="submission" date="2013-02" db="EMBL/GenBank/DDBJ databases">
        <authorList>
            <person name="Hughes D."/>
        </authorList>
    </citation>
    <scope>NUCLEOTIDE SEQUENCE</scope>
    <source>
        <strain>Durham</strain>
        <strain evidence="4">NC isolate 2 -- Noor lab</strain>
    </source>
</reference>
<dbReference type="InterPro" id="IPR026983">
    <property type="entry name" value="DHC"/>
</dbReference>
<dbReference type="PANTHER" id="PTHR46532:SF4">
    <property type="entry name" value="AAA+ ATPASE DOMAIN-CONTAINING PROTEIN"/>
    <property type="match status" value="1"/>
</dbReference>
<dbReference type="GO" id="GO:0005858">
    <property type="term" value="C:axonemal dynein complex"/>
    <property type="evidence" value="ECO:0007669"/>
    <property type="project" value="TreeGrafter"/>
</dbReference>
<dbReference type="SUPFAM" id="SSF52540">
    <property type="entry name" value="P-loop containing nucleoside triphosphate hydrolases"/>
    <property type="match status" value="1"/>
</dbReference>
<dbReference type="EMBL" id="CAQQ02079753">
    <property type="status" value="NOT_ANNOTATED_CDS"/>
    <property type="molecule type" value="Genomic_DNA"/>
</dbReference>
<dbReference type="EnsemblMetazoa" id="MESCA007373-RA">
    <property type="protein sequence ID" value="MESCA007373-PA"/>
    <property type="gene ID" value="MESCA007373"/>
</dbReference>
<comment type="similarity">
    <text evidence="1">Belongs to the dynein heavy chain family.</text>
</comment>
<dbReference type="HOGENOM" id="CLU_157492_0_0_1"/>
<dbReference type="InterPro" id="IPR027417">
    <property type="entry name" value="P-loop_NTPase"/>
</dbReference>
<evidence type="ECO:0000256" key="1">
    <source>
        <dbReference type="ARBA" id="ARBA00008887"/>
    </source>
</evidence>
<feature type="domain" description="Dynein heavy chain hydrolytic ATP-binding dynein motor region" evidence="2">
    <location>
        <begin position="1"/>
        <end position="110"/>
    </location>
</feature>
<evidence type="ECO:0000313" key="3">
    <source>
        <dbReference type="EnsemblMetazoa" id="MESCA007373-PA"/>
    </source>
</evidence>
<dbReference type="InterPro" id="IPR035699">
    <property type="entry name" value="AAA_6"/>
</dbReference>
<protein>
    <recommendedName>
        <fullName evidence="2">Dynein heavy chain hydrolytic ATP-binding dynein motor region domain-containing protein</fullName>
    </recommendedName>
</protein>
<dbReference type="AlphaFoldDB" id="T1GUG1"/>
<organism evidence="3 4">
    <name type="scientific">Megaselia scalaris</name>
    <name type="common">Humpbacked fly</name>
    <name type="synonym">Phora scalaris</name>
    <dbReference type="NCBI Taxonomy" id="36166"/>
    <lineage>
        <taxon>Eukaryota</taxon>
        <taxon>Metazoa</taxon>
        <taxon>Ecdysozoa</taxon>
        <taxon>Arthropoda</taxon>
        <taxon>Hexapoda</taxon>
        <taxon>Insecta</taxon>
        <taxon>Pterygota</taxon>
        <taxon>Neoptera</taxon>
        <taxon>Endopterygota</taxon>
        <taxon>Diptera</taxon>
        <taxon>Brachycera</taxon>
        <taxon>Muscomorpha</taxon>
        <taxon>Platypezoidea</taxon>
        <taxon>Phoridae</taxon>
        <taxon>Megaseliini</taxon>
        <taxon>Megaselia</taxon>
    </lineage>
</organism>
<dbReference type="PANTHER" id="PTHR46532">
    <property type="entry name" value="MALE FERTILITY FACTOR KL5"/>
    <property type="match status" value="1"/>
</dbReference>
<keyword evidence="4" id="KW-1185">Reference proteome</keyword>
<dbReference type="Pfam" id="PF12774">
    <property type="entry name" value="AAA_6"/>
    <property type="match status" value="1"/>
</dbReference>
<dbReference type="GO" id="GO:0007018">
    <property type="term" value="P:microtubule-based movement"/>
    <property type="evidence" value="ECO:0007669"/>
    <property type="project" value="InterPro"/>
</dbReference>
<evidence type="ECO:0000313" key="4">
    <source>
        <dbReference type="Proteomes" id="UP000015102"/>
    </source>
</evidence>
<reference evidence="3" key="2">
    <citation type="submission" date="2015-06" db="UniProtKB">
        <authorList>
            <consortium name="EnsemblMetazoa"/>
        </authorList>
    </citation>
    <scope>IDENTIFICATION</scope>
</reference>
<dbReference type="GO" id="GO:0051959">
    <property type="term" value="F:dynein light intermediate chain binding"/>
    <property type="evidence" value="ECO:0007669"/>
    <property type="project" value="InterPro"/>
</dbReference>